<dbReference type="Proteomes" id="UP000585905">
    <property type="component" value="Unassembled WGS sequence"/>
</dbReference>
<dbReference type="EMBL" id="JACGWX010000002">
    <property type="protein sequence ID" value="MBA8847638.1"/>
    <property type="molecule type" value="Genomic_DNA"/>
</dbReference>
<comment type="subcellular location">
    <subcellularLocation>
        <location evidence="1 5">Cytoplasm</location>
    </subcellularLocation>
</comment>
<evidence type="ECO:0000259" key="7">
    <source>
        <dbReference type="Pfam" id="PF02631"/>
    </source>
</evidence>
<comment type="similarity">
    <text evidence="2 5">Belongs to the RecX family.</text>
</comment>
<dbReference type="InterPro" id="IPR053924">
    <property type="entry name" value="RecX_HTH_2nd"/>
</dbReference>
<keyword evidence="9" id="KW-1185">Reference proteome</keyword>
<dbReference type="HAMAP" id="MF_01114">
    <property type="entry name" value="RecX"/>
    <property type="match status" value="1"/>
</dbReference>
<dbReference type="PANTHER" id="PTHR33602:SF1">
    <property type="entry name" value="REGULATORY PROTEIN RECX FAMILY PROTEIN"/>
    <property type="match status" value="1"/>
</dbReference>
<protein>
    <recommendedName>
        <fullName evidence="3 5">Regulatory protein RecX</fullName>
    </recommendedName>
</protein>
<dbReference type="InterPro" id="IPR003783">
    <property type="entry name" value="Regulatory_RecX"/>
</dbReference>
<keyword evidence="4 5" id="KW-0963">Cytoplasm</keyword>
<comment type="caution">
    <text evidence="8">The sequence shown here is derived from an EMBL/GenBank/DDBJ whole genome shotgun (WGS) entry which is preliminary data.</text>
</comment>
<evidence type="ECO:0000313" key="9">
    <source>
        <dbReference type="Proteomes" id="UP000585905"/>
    </source>
</evidence>
<sequence length="219" mass="23306">MPSIPSGSGQETTDNVAFLPGVREADEKRAENVSLHALGRRGMSRAEVVDLLSRREIDPIVVQAEVARLEGVGLIDDDALATTLVDRLVERKKLGPSALRAELMRRRLDPRAIEAILALQEPDDEGSLIAALVDERMRRIGALDRETAERRLLAYLARKGHGGSAARDSVRAALDDAGLERAPRSSGFGSRGSSGGFGSRGSASASAGASDGPRRVEFA</sequence>
<comment type="function">
    <text evidence="5">Modulates RecA activity.</text>
</comment>
<feature type="compositionally biased region" description="Low complexity" evidence="6">
    <location>
        <begin position="200"/>
        <end position="211"/>
    </location>
</feature>
<evidence type="ECO:0000256" key="1">
    <source>
        <dbReference type="ARBA" id="ARBA00004496"/>
    </source>
</evidence>
<evidence type="ECO:0000256" key="6">
    <source>
        <dbReference type="SAM" id="MobiDB-lite"/>
    </source>
</evidence>
<feature type="region of interest" description="Disordered" evidence="6">
    <location>
        <begin position="178"/>
        <end position="219"/>
    </location>
</feature>
<feature type="domain" description="RecX second three-helical" evidence="7">
    <location>
        <begin position="76"/>
        <end position="115"/>
    </location>
</feature>
<dbReference type="GO" id="GO:0005737">
    <property type="term" value="C:cytoplasm"/>
    <property type="evidence" value="ECO:0007669"/>
    <property type="project" value="UniProtKB-SubCell"/>
</dbReference>
<proteinExistence type="inferred from homology"/>
<feature type="compositionally biased region" description="Gly residues" evidence="6">
    <location>
        <begin position="189"/>
        <end position="199"/>
    </location>
</feature>
<evidence type="ECO:0000256" key="4">
    <source>
        <dbReference type="ARBA" id="ARBA00022490"/>
    </source>
</evidence>
<dbReference type="PANTHER" id="PTHR33602">
    <property type="entry name" value="REGULATORY PROTEIN RECX FAMILY PROTEIN"/>
    <property type="match status" value="1"/>
</dbReference>
<evidence type="ECO:0000313" key="8">
    <source>
        <dbReference type="EMBL" id="MBA8847638.1"/>
    </source>
</evidence>
<gene>
    <name evidence="5" type="primary">recX</name>
    <name evidence="8" type="ORF">FHX53_001223</name>
</gene>
<accession>A0A839EDB4</accession>
<evidence type="ECO:0000256" key="5">
    <source>
        <dbReference type="HAMAP-Rule" id="MF_01114"/>
    </source>
</evidence>
<dbReference type="Pfam" id="PF02631">
    <property type="entry name" value="RecX_HTH2"/>
    <property type="match status" value="1"/>
</dbReference>
<dbReference type="RefSeq" id="WP_182490446.1">
    <property type="nucleotide sequence ID" value="NZ_BAAAOV010000015.1"/>
</dbReference>
<organism evidence="8 9">
    <name type="scientific">Microcella alkalica</name>
    <dbReference type="NCBI Taxonomy" id="355930"/>
    <lineage>
        <taxon>Bacteria</taxon>
        <taxon>Bacillati</taxon>
        <taxon>Actinomycetota</taxon>
        <taxon>Actinomycetes</taxon>
        <taxon>Micrococcales</taxon>
        <taxon>Microbacteriaceae</taxon>
        <taxon>Microcella</taxon>
    </lineage>
</organism>
<dbReference type="AlphaFoldDB" id="A0A839EDB4"/>
<evidence type="ECO:0000256" key="2">
    <source>
        <dbReference type="ARBA" id="ARBA00009695"/>
    </source>
</evidence>
<name>A0A839EDB4_9MICO</name>
<evidence type="ECO:0000256" key="3">
    <source>
        <dbReference type="ARBA" id="ARBA00018111"/>
    </source>
</evidence>
<dbReference type="GO" id="GO:0006282">
    <property type="term" value="P:regulation of DNA repair"/>
    <property type="evidence" value="ECO:0007669"/>
    <property type="project" value="UniProtKB-UniRule"/>
</dbReference>
<reference evidence="8 9" key="1">
    <citation type="submission" date="2020-07" db="EMBL/GenBank/DDBJ databases">
        <title>Sequencing the genomes of 1000 actinobacteria strains.</title>
        <authorList>
            <person name="Klenk H.-P."/>
        </authorList>
    </citation>
    <scope>NUCLEOTIDE SEQUENCE [LARGE SCALE GENOMIC DNA]</scope>
    <source>
        <strain evidence="8 9">DSM 19663</strain>
    </source>
</reference>